<dbReference type="Proteomes" id="UP000530571">
    <property type="component" value="Unassembled WGS sequence"/>
</dbReference>
<sequence>MKKIFALMVSSLLLIGSPAIAQTSAQNLIALGSDGEYAVFAYIDGYGRVIVCRYVINAPLHTSSEYRSPDCHLAD</sequence>
<evidence type="ECO:0000313" key="3">
    <source>
        <dbReference type="Proteomes" id="UP000530571"/>
    </source>
</evidence>
<name>A0A7W6KG91_9HYPH</name>
<keyword evidence="1" id="KW-0732">Signal</keyword>
<evidence type="ECO:0000313" key="2">
    <source>
        <dbReference type="EMBL" id="MBB4120674.1"/>
    </source>
</evidence>
<protein>
    <submittedName>
        <fullName evidence="2">Uncharacterized protein</fullName>
    </submittedName>
</protein>
<dbReference type="AlphaFoldDB" id="A0A7W6KG91"/>
<dbReference type="RefSeq" id="WP_183482307.1">
    <property type="nucleotide sequence ID" value="NZ_JACIDZ010000001.1"/>
</dbReference>
<proteinExistence type="predicted"/>
<keyword evidence="3" id="KW-1185">Reference proteome</keyword>
<organism evidence="2 3">
    <name type="scientific">Martelella radicis</name>
    <dbReference type="NCBI Taxonomy" id="1397476"/>
    <lineage>
        <taxon>Bacteria</taxon>
        <taxon>Pseudomonadati</taxon>
        <taxon>Pseudomonadota</taxon>
        <taxon>Alphaproteobacteria</taxon>
        <taxon>Hyphomicrobiales</taxon>
        <taxon>Aurantimonadaceae</taxon>
        <taxon>Martelella</taxon>
    </lineage>
</organism>
<feature type="chain" id="PRO_5031093681" evidence="1">
    <location>
        <begin position="22"/>
        <end position="75"/>
    </location>
</feature>
<comment type="caution">
    <text evidence="2">The sequence shown here is derived from an EMBL/GenBank/DDBJ whole genome shotgun (WGS) entry which is preliminary data.</text>
</comment>
<gene>
    <name evidence="2" type="ORF">GGR30_000569</name>
</gene>
<dbReference type="EMBL" id="JACIDZ010000001">
    <property type="protein sequence ID" value="MBB4120674.1"/>
    <property type="molecule type" value="Genomic_DNA"/>
</dbReference>
<feature type="signal peptide" evidence="1">
    <location>
        <begin position="1"/>
        <end position="21"/>
    </location>
</feature>
<evidence type="ECO:0000256" key="1">
    <source>
        <dbReference type="SAM" id="SignalP"/>
    </source>
</evidence>
<reference evidence="2 3" key="1">
    <citation type="submission" date="2020-08" db="EMBL/GenBank/DDBJ databases">
        <title>Genomic Encyclopedia of Type Strains, Phase IV (KMG-IV): sequencing the most valuable type-strain genomes for metagenomic binning, comparative biology and taxonomic classification.</title>
        <authorList>
            <person name="Goeker M."/>
        </authorList>
    </citation>
    <scope>NUCLEOTIDE SEQUENCE [LARGE SCALE GENOMIC DNA]</scope>
    <source>
        <strain evidence="2 3">DSM 28101</strain>
    </source>
</reference>
<accession>A0A7W6KG91</accession>